<keyword evidence="9" id="KW-1185">Reference proteome</keyword>
<comment type="caution">
    <text evidence="8">The sequence shown here is derived from an EMBL/GenBank/DDBJ whole genome shotgun (WGS) entry which is preliminary data.</text>
</comment>
<evidence type="ECO:0000259" key="6">
    <source>
        <dbReference type="PROSITE" id="PS51266"/>
    </source>
</evidence>
<evidence type="ECO:0000313" key="8">
    <source>
        <dbReference type="EMBL" id="KAK5639670.1"/>
    </source>
</evidence>
<gene>
    <name evidence="8" type="ORF">RI129_012162</name>
</gene>
<evidence type="ECO:0000256" key="3">
    <source>
        <dbReference type="ARBA" id="ARBA00022833"/>
    </source>
</evidence>
<keyword evidence="2 4" id="KW-0863">Zinc-finger</keyword>
<dbReference type="GO" id="GO:0061630">
    <property type="term" value="F:ubiquitin protein ligase activity"/>
    <property type="evidence" value="ECO:0007669"/>
    <property type="project" value="TreeGrafter"/>
</dbReference>
<dbReference type="Proteomes" id="UP001329430">
    <property type="component" value="Chromosome 9"/>
</dbReference>
<dbReference type="InterPro" id="IPR037274">
    <property type="entry name" value="Znf_CHY_sf"/>
</dbReference>
<dbReference type="InterPro" id="IPR008913">
    <property type="entry name" value="Znf_CHY"/>
</dbReference>
<keyword evidence="1" id="KW-0479">Metal-binding</keyword>
<dbReference type="SUPFAM" id="SSF57850">
    <property type="entry name" value="RING/U-box"/>
    <property type="match status" value="1"/>
</dbReference>
<dbReference type="AlphaFoldDB" id="A0AAN7UYM0"/>
<dbReference type="InterPro" id="IPR017921">
    <property type="entry name" value="Znf_CTCHY"/>
</dbReference>
<protein>
    <recommendedName>
        <fullName evidence="10">CTCHY-type domain-containing protein</fullName>
    </recommendedName>
</protein>
<dbReference type="PANTHER" id="PTHR21319:SF53">
    <property type="entry name" value="RING FINGER AND CHY ZINC FINGER DOMAIN-CONTAINING PROTEIN 1"/>
    <property type="match status" value="1"/>
</dbReference>
<dbReference type="GO" id="GO:0005634">
    <property type="term" value="C:nucleus"/>
    <property type="evidence" value="ECO:0007669"/>
    <property type="project" value="TreeGrafter"/>
</dbReference>
<dbReference type="Gene3D" id="3.30.40.10">
    <property type="entry name" value="Zinc/RING finger domain, C3HC4 (zinc finger)"/>
    <property type="match status" value="1"/>
</dbReference>
<dbReference type="InterPro" id="IPR013083">
    <property type="entry name" value="Znf_RING/FYVE/PHD"/>
</dbReference>
<name>A0AAN7UYM0_9COLE</name>
<dbReference type="GO" id="GO:0006511">
    <property type="term" value="P:ubiquitin-dependent protein catabolic process"/>
    <property type="evidence" value="ECO:0007669"/>
    <property type="project" value="TreeGrafter"/>
</dbReference>
<dbReference type="PROSITE" id="PS50089">
    <property type="entry name" value="ZF_RING_2"/>
    <property type="match status" value="1"/>
</dbReference>
<accession>A0AAN7UYM0</accession>
<evidence type="ECO:0000259" key="5">
    <source>
        <dbReference type="PROSITE" id="PS50089"/>
    </source>
</evidence>
<evidence type="ECO:0000256" key="4">
    <source>
        <dbReference type="PROSITE-ProRule" id="PRU00601"/>
    </source>
</evidence>
<evidence type="ECO:0000313" key="9">
    <source>
        <dbReference type="Proteomes" id="UP001329430"/>
    </source>
</evidence>
<dbReference type="GO" id="GO:0008270">
    <property type="term" value="F:zinc ion binding"/>
    <property type="evidence" value="ECO:0007669"/>
    <property type="project" value="UniProtKB-KW"/>
</dbReference>
<dbReference type="InterPro" id="IPR001841">
    <property type="entry name" value="Znf_RING"/>
</dbReference>
<feature type="domain" description="CHY-type" evidence="6">
    <location>
        <begin position="1"/>
        <end position="35"/>
    </location>
</feature>
<dbReference type="PROSITE" id="PS51270">
    <property type="entry name" value="ZF_CTCHY"/>
    <property type="match status" value="1"/>
</dbReference>
<dbReference type="GO" id="GO:0016567">
    <property type="term" value="P:protein ubiquitination"/>
    <property type="evidence" value="ECO:0007669"/>
    <property type="project" value="TreeGrafter"/>
</dbReference>
<feature type="domain" description="CTCHY-type" evidence="7">
    <location>
        <begin position="37"/>
        <end position="100"/>
    </location>
</feature>
<dbReference type="PROSITE" id="PS51266">
    <property type="entry name" value="ZF_CHY"/>
    <property type="match status" value="1"/>
</dbReference>
<proteinExistence type="predicted"/>
<evidence type="ECO:0000259" key="7">
    <source>
        <dbReference type="PROSITE" id="PS51270"/>
    </source>
</evidence>
<dbReference type="PANTHER" id="PTHR21319">
    <property type="entry name" value="RING FINGER AND CHY ZINC FINGER DOMAIN-CONTAINING PROTEIN 1"/>
    <property type="match status" value="1"/>
</dbReference>
<evidence type="ECO:0000256" key="2">
    <source>
        <dbReference type="ARBA" id="ARBA00022771"/>
    </source>
</evidence>
<reference evidence="8 9" key="1">
    <citation type="journal article" date="2024" name="Insects">
        <title>An Improved Chromosome-Level Genome Assembly of the Firefly Pyrocoelia pectoralis.</title>
        <authorList>
            <person name="Fu X."/>
            <person name="Meyer-Rochow V.B."/>
            <person name="Ballantyne L."/>
            <person name="Zhu X."/>
        </authorList>
    </citation>
    <scope>NUCLEOTIDE SEQUENCE [LARGE SCALE GENOMIC DNA]</scope>
    <source>
        <strain evidence="8">XCY_ONT2</strain>
    </source>
</reference>
<dbReference type="SUPFAM" id="SSF161245">
    <property type="entry name" value="Zinc hairpin stack"/>
    <property type="match status" value="1"/>
</dbReference>
<dbReference type="EMBL" id="JAVRBK010000009">
    <property type="protein sequence ID" value="KAK5639670.1"/>
    <property type="molecule type" value="Genomic_DNA"/>
</dbReference>
<keyword evidence="3" id="KW-0862">Zinc</keyword>
<feature type="domain" description="RING-type" evidence="5">
    <location>
        <begin position="101"/>
        <end position="144"/>
    </location>
</feature>
<evidence type="ECO:0008006" key="10">
    <source>
        <dbReference type="Google" id="ProtNLM"/>
    </source>
</evidence>
<organism evidence="8 9">
    <name type="scientific">Pyrocoelia pectoralis</name>
    <dbReference type="NCBI Taxonomy" id="417401"/>
    <lineage>
        <taxon>Eukaryota</taxon>
        <taxon>Metazoa</taxon>
        <taxon>Ecdysozoa</taxon>
        <taxon>Arthropoda</taxon>
        <taxon>Hexapoda</taxon>
        <taxon>Insecta</taxon>
        <taxon>Pterygota</taxon>
        <taxon>Neoptera</taxon>
        <taxon>Endopterygota</taxon>
        <taxon>Coleoptera</taxon>
        <taxon>Polyphaga</taxon>
        <taxon>Elateriformia</taxon>
        <taxon>Elateroidea</taxon>
        <taxon>Lampyridae</taxon>
        <taxon>Lampyrinae</taxon>
        <taxon>Pyrocoelia</taxon>
    </lineage>
</organism>
<dbReference type="SUPFAM" id="SSF161219">
    <property type="entry name" value="CHY zinc finger-like"/>
    <property type="match status" value="1"/>
</dbReference>
<evidence type="ECO:0000256" key="1">
    <source>
        <dbReference type="ARBA" id="ARBA00022723"/>
    </source>
</evidence>
<sequence length="148" mass="16818">MEEDHVLEKYMITQVKCFFCDNVQTVKDTCDNCGIAFALYSCISCLVWDSNPKGHFHCDECNLCRIGGKENYFHCKKCHICFANRLKNNHKCIKNCGLGNCPLCGGRIHDSSMELHVPECGHLLHDKCYCMLLSNNIHSCIVCNSSFN</sequence>
<dbReference type="InterPro" id="IPR037275">
    <property type="entry name" value="Znf_CTCHY_sf"/>
</dbReference>